<evidence type="ECO:0000313" key="3">
    <source>
        <dbReference type="EMBL" id="MFC1415298.1"/>
    </source>
</evidence>
<feature type="transmembrane region" description="Helical" evidence="2">
    <location>
        <begin position="143"/>
        <end position="163"/>
    </location>
</feature>
<name>A0ABV6VNL7_9ACTN</name>
<evidence type="ECO:0000313" key="4">
    <source>
        <dbReference type="Proteomes" id="UP001592531"/>
    </source>
</evidence>
<dbReference type="EMBL" id="JBHFAB010000001">
    <property type="protein sequence ID" value="MFC1415298.1"/>
    <property type="molecule type" value="Genomic_DNA"/>
</dbReference>
<gene>
    <name evidence="3" type="ORF">ACEZDE_01365</name>
</gene>
<keyword evidence="2" id="KW-0812">Transmembrane</keyword>
<feature type="region of interest" description="Disordered" evidence="1">
    <location>
        <begin position="292"/>
        <end position="315"/>
    </location>
</feature>
<keyword evidence="4" id="KW-1185">Reference proteome</keyword>
<reference evidence="3 4" key="1">
    <citation type="submission" date="2024-09" db="EMBL/GenBank/DDBJ databases">
        <authorList>
            <person name="Lee S.D."/>
        </authorList>
    </citation>
    <scope>NUCLEOTIDE SEQUENCE [LARGE SCALE GENOMIC DNA]</scope>
    <source>
        <strain evidence="3 4">N8-3</strain>
    </source>
</reference>
<feature type="compositionally biased region" description="Low complexity" evidence="1">
    <location>
        <begin position="48"/>
        <end position="71"/>
    </location>
</feature>
<dbReference type="Proteomes" id="UP001592531">
    <property type="component" value="Unassembled WGS sequence"/>
</dbReference>
<keyword evidence="2" id="KW-1133">Transmembrane helix</keyword>
<protein>
    <submittedName>
        <fullName evidence="3">Uncharacterized protein</fullName>
    </submittedName>
</protein>
<evidence type="ECO:0000256" key="1">
    <source>
        <dbReference type="SAM" id="MobiDB-lite"/>
    </source>
</evidence>
<feature type="region of interest" description="Disordered" evidence="1">
    <location>
        <begin position="166"/>
        <end position="187"/>
    </location>
</feature>
<comment type="caution">
    <text evidence="3">The sequence shown here is derived from an EMBL/GenBank/DDBJ whole genome shotgun (WGS) entry which is preliminary data.</text>
</comment>
<feature type="region of interest" description="Disordered" evidence="1">
    <location>
        <begin position="1"/>
        <end position="134"/>
    </location>
</feature>
<feature type="compositionally biased region" description="Low complexity" evidence="1">
    <location>
        <begin position="306"/>
        <end position="315"/>
    </location>
</feature>
<accession>A0ABV6VNL7</accession>
<evidence type="ECO:0000256" key="2">
    <source>
        <dbReference type="SAM" id="Phobius"/>
    </source>
</evidence>
<organism evidence="3 4">
    <name type="scientific">Streptacidiphilus cavernicola</name>
    <dbReference type="NCBI Taxonomy" id="3342716"/>
    <lineage>
        <taxon>Bacteria</taxon>
        <taxon>Bacillati</taxon>
        <taxon>Actinomycetota</taxon>
        <taxon>Actinomycetes</taxon>
        <taxon>Kitasatosporales</taxon>
        <taxon>Streptomycetaceae</taxon>
        <taxon>Streptacidiphilus</taxon>
    </lineage>
</organism>
<feature type="compositionally biased region" description="Low complexity" evidence="1">
    <location>
        <begin position="84"/>
        <end position="114"/>
    </location>
</feature>
<keyword evidence="2" id="KW-0472">Membrane</keyword>
<sequence>MNHRRPNNDELTPDDLFRPEPQSAQPGGTTIPGEVVRSTDMPWNAPAQQQPEYYGEYQPQPYQQPQPGGEESTQFMPPFPAEPQQPYGAAQQGYGQQDYTQQSAGYGQQPQSQQGYGGYQAPPPQAPYGSAPAGPGRRFSPRAIAVGVVAACAVVGIAVGAALSGSGGNASAAGTPGPSASGSASAKAAGSGVNQAQAQALSDLLKSASNSRTSVIAAVDDIKHCQNLGQAEQNLTTAAGMRGQLVTQLGTLQTDGLPGGAELVTALKQGWTASQSADTHYAAWAKASGSNCAHKHQPKDGGELQAASSASSDATVAKTKASRLWDAIAEKTGLPSRTKSQL</sequence>
<proteinExistence type="predicted"/>